<reference evidence="2" key="1">
    <citation type="submission" date="2018-01" db="EMBL/GenBank/DDBJ databases">
        <authorList>
            <person name="Mao J.F."/>
        </authorList>
    </citation>
    <scope>NUCLEOTIDE SEQUENCE</scope>
    <source>
        <strain evidence="2">Huo1</strain>
        <tissue evidence="2">Leaf</tissue>
    </source>
</reference>
<comment type="caution">
    <text evidence="2">The sequence shown here is derived from an EMBL/GenBank/DDBJ whole genome shotgun (WGS) entry which is preliminary data.</text>
</comment>
<dbReference type="GO" id="GO:0016226">
    <property type="term" value="P:iron-sulfur cluster assembly"/>
    <property type="evidence" value="ECO:0007669"/>
    <property type="project" value="InterPro"/>
</dbReference>
<dbReference type="InterPro" id="IPR008011">
    <property type="entry name" value="Complex1_LYR_dom"/>
</dbReference>
<dbReference type="PANTHER" id="PTHR47158:SF1">
    <property type="entry name" value="OS08G0239000 PROTEIN"/>
    <property type="match status" value="1"/>
</dbReference>
<gene>
    <name evidence="2" type="ORF">SASPL_138655</name>
</gene>
<evidence type="ECO:0000313" key="2">
    <source>
        <dbReference type="EMBL" id="KAG6401790.1"/>
    </source>
</evidence>
<sequence>MATAPTRREVLSLFRSLMRTAREFTDYNIREYTKRRTVDAFRHNRKLSDPAEVAAAFADGKSQLGVAKRQAVVYSLYAPSIKSVMEM</sequence>
<proteinExistence type="predicted"/>
<organism evidence="2">
    <name type="scientific">Salvia splendens</name>
    <name type="common">Scarlet sage</name>
    <dbReference type="NCBI Taxonomy" id="180675"/>
    <lineage>
        <taxon>Eukaryota</taxon>
        <taxon>Viridiplantae</taxon>
        <taxon>Streptophyta</taxon>
        <taxon>Embryophyta</taxon>
        <taxon>Tracheophyta</taxon>
        <taxon>Spermatophyta</taxon>
        <taxon>Magnoliopsida</taxon>
        <taxon>eudicotyledons</taxon>
        <taxon>Gunneridae</taxon>
        <taxon>Pentapetalae</taxon>
        <taxon>asterids</taxon>
        <taxon>lamiids</taxon>
        <taxon>Lamiales</taxon>
        <taxon>Lamiaceae</taxon>
        <taxon>Nepetoideae</taxon>
        <taxon>Mentheae</taxon>
        <taxon>Salviinae</taxon>
        <taxon>Salvia</taxon>
        <taxon>Salvia subgen. Calosphace</taxon>
        <taxon>core Calosphace</taxon>
    </lineage>
</organism>
<dbReference type="Proteomes" id="UP000298416">
    <property type="component" value="Unassembled WGS sequence"/>
</dbReference>
<keyword evidence="3" id="KW-1185">Reference proteome</keyword>
<accession>A0A8X8WTY3</accession>
<evidence type="ECO:0000259" key="1">
    <source>
        <dbReference type="Pfam" id="PF05347"/>
    </source>
</evidence>
<reference evidence="2" key="2">
    <citation type="submission" date="2020-08" db="EMBL/GenBank/DDBJ databases">
        <title>Plant Genome Project.</title>
        <authorList>
            <person name="Zhang R.-G."/>
        </authorList>
    </citation>
    <scope>NUCLEOTIDE SEQUENCE</scope>
    <source>
        <strain evidence="2">Huo1</strain>
        <tissue evidence="2">Leaf</tissue>
    </source>
</reference>
<feature type="domain" description="Complex 1 LYR protein" evidence="1">
    <location>
        <begin position="8"/>
        <end position="65"/>
    </location>
</feature>
<name>A0A8X8WTY3_SALSN</name>
<protein>
    <recommendedName>
        <fullName evidence="1">Complex 1 LYR protein domain-containing protein</fullName>
    </recommendedName>
</protein>
<dbReference type="CDD" id="cd20264">
    <property type="entry name" value="Complex1_LYR_LYRM4"/>
    <property type="match status" value="1"/>
</dbReference>
<dbReference type="AlphaFoldDB" id="A0A8X8WTY3"/>
<evidence type="ECO:0000313" key="3">
    <source>
        <dbReference type="Proteomes" id="UP000298416"/>
    </source>
</evidence>
<dbReference type="EMBL" id="PNBA02000014">
    <property type="protein sequence ID" value="KAG6401790.1"/>
    <property type="molecule type" value="Genomic_DNA"/>
</dbReference>
<dbReference type="PANTHER" id="PTHR47158">
    <property type="entry name" value="OS08G0239000 PROTEIN"/>
    <property type="match status" value="1"/>
</dbReference>
<dbReference type="Pfam" id="PF05347">
    <property type="entry name" value="Complex1_LYR"/>
    <property type="match status" value="1"/>
</dbReference>
<dbReference type="InterPro" id="IPR045297">
    <property type="entry name" value="Complex1_LYR_LYRM4"/>
</dbReference>